<keyword evidence="5" id="KW-1185">Reference proteome</keyword>
<dbReference type="InterPro" id="IPR002575">
    <property type="entry name" value="Aminoglycoside_PTrfase"/>
</dbReference>
<feature type="compositionally biased region" description="Basic and acidic residues" evidence="1">
    <location>
        <begin position="560"/>
        <end position="573"/>
    </location>
</feature>
<dbReference type="InterPro" id="IPR050486">
    <property type="entry name" value="Mannose-1P_guanyltransferase"/>
</dbReference>
<proteinExistence type="predicted"/>
<dbReference type="Pfam" id="PF01636">
    <property type="entry name" value="APH"/>
    <property type="match status" value="1"/>
</dbReference>
<protein>
    <submittedName>
        <fullName evidence="4">Nucleotidyl transferase</fullName>
    </submittedName>
</protein>
<reference evidence="4 5" key="1">
    <citation type="journal article" date="2013" name="Genome Announc.">
        <title>Draft genome sequences for three mercury-methylating, sulfate-reducing bacteria.</title>
        <authorList>
            <person name="Brown S.D."/>
            <person name="Hurt R.A.Jr."/>
            <person name="Gilmour C.C."/>
            <person name="Elias D.A."/>
        </authorList>
    </citation>
    <scope>NUCLEOTIDE SEQUENCE [LARGE SCALE GENOMIC DNA]</scope>
    <source>
        <strain evidence="4 5">DSM 2059</strain>
    </source>
</reference>
<dbReference type="eggNOG" id="COG3178">
    <property type="taxonomic scope" value="Bacteria"/>
</dbReference>
<dbReference type="PANTHER" id="PTHR22572">
    <property type="entry name" value="SUGAR-1-PHOSPHATE GUANYL TRANSFERASE"/>
    <property type="match status" value="1"/>
</dbReference>
<comment type="caution">
    <text evidence="4">The sequence shown here is derived from an EMBL/GenBank/DDBJ whole genome shotgun (WGS) entry which is preliminary data.</text>
</comment>
<dbReference type="Pfam" id="PF00483">
    <property type="entry name" value="NTP_transferase"/>
    <property type="match status" value="1"/>
</dbReference>
<evidence type="ECO:0000256" key="1">
    <source>
        <dbReference type="SAM" id="MobiDB-lite"/>
    </source>
</evidence>
<dbReference type="SUPFAM" id="SSF56112">
    <property type="entry name" value="Protein kinase-like (PK-like)"/>
    <property type="match status" value="1"/>
</dbReference>
<sequence>MKALVLAAGYGTRLLPYTRTVPKPLFTVAGEPLIEILIRRLAAAGCEAVVVNTHHLHEKIAAFISERRFPIPVTTRFEPQILGTGGAIRNVADFWDRRPFMVVNSDILTDIDFGEVYRRHLAAKDPATLVLYDDPAFNTVMLSTEGRITGFDESEAGAMPGRRLTFSGIQVLNPEVIDYIPKGFSSSIDAYRRLLSADKSILGLVASEARWSDLGTPERYREACIEVMAEKVFGFEKRGRDTVRRHPLSGDGSDRRWYRLVSGGRSMILADHGIHVGSAQGEAGAFEDIGRHLHGKGVAVPRIQLADRFSGLVLLEDLGDRHLQDAVLEAADTSVVADLYRQVIDRLISLWLEGKEGFDPRWTWQTERYDREMILKAECGYFRDAFLRGYLAMSLSGDAFRDDFERIAEGALNYGVTAFMHRDMQSRNIMMTDRGPHFIDFQGGRFGPIQYDLAALLIDPYVALPEALQERLMAECADRLEGMIGIDRRDFVTGYRHCCIARNLQMLGAFGFLTRVKRKKGFEPYIPRAIQTLWQNLTKGGVGEFPELSALALDLKRRMDGEPRGGREREILSRRNSGPEG</sequence>
<evidence type="ECO:0000313" key="5">
    <source>
        <dbReference type="Proteomes" id="UP000014977"/>
    </source>
</evidence>
<dbReference type="AlphaFoldDB" id="S7U1Y7"/>
<feature type="domain" description="Nucleotidyl transferase" evidence="2">
    <location>
        <begin position="2"/>
        <end position="224"/>
    </location>
</feature>
<dbReference type="Gene3D" id="3.90.1200.10">
    <property type="match status" value="1"/>
</dbReference>
<name>S7U1Y7_DESML</name>
<dbReference type="Gene3D" id="3.90.550.10">
    <property type="entry name" value="Spore Coat Polysaccharide Biosynthesis Protein SpsA, Chain A"/>
    <property type="match status" value="1"/>
</dbReference>
<dbReference type="InterPro" id="IPR011009">
    <property type="entry name" value="Kinase-like_dom_sf"/>
</dbReference>
<dbReference type="EMBL" id="ATHJ01000060">
    <property type="protein sequence ID" value="EPR43025.1"/>
    <property type="molecule type" value="Genomic_DNA"/>
</dbReference>
<dbReference type="STRING" id="897.B2D07_12545"/>
<dbReference type="OrthoDB" id="9809275at2"/>
<evidence type="ECO:0000313" key="4">
    <source>
        <dbReference type="EMBL" id="EPR43025.1"/>
    </source>
</evidence>
<dbReference type="Proteomes" id="UP000014977">
    <property type="component" value="Unassembled WGS sequence"/>
</dbReference>
<dbReference type="InterPro" id="IPR029044">
    <property type="entry name" value="Nucleotide-diphossugar_trans"/>
</dbReference>
<accession>S7U1Y7</accession>
<feature type="region of interest" description="Disordered" evidence="1">
    <location>
        <begin position="560"/>
        <end position="581"/>
    </location>
</feature>
<dbReference type="eggNOG" id="COG1208">
    <property type="taxonomic scope" value="Bacteria"/>
</dbReference>
<evidence type="ECO:0000259" key="3">
    <source>
        <dbReference type="Pfam" id="PF01636"/>
    </source>
</evidence>
<feature type="domain" description="Aminoglycoside phosphotransferase" evidence="3">
    <location>
        <begin position="247"/>
        <end position="473"/>
    </location>
</feature>
<dbReference type="SUPFAM" id="SSF53448">
    <property type="entry name" value="Nucleotide-diphospho-sugar transferases"/>
    <property type="match status" value="1"/>
</dbReference>
<dbReference type="Gene3D" id="3.30.200.20">
    <property type="entry name" value="Phosphorylase Kinase, domain 1"/>
    <property type="match status" value="1"/>
</dbReference>
<dbReference type="RefSeq" id="WP_020875802.1">
    <property type="nucleotide sequence ID" value="NZ_ATHJ01000060.1"/>
</dbReference>
<evidence type="ECO:0000259" key="2">
    <source>
        <dbReference type="Pfam" id="PF00483"/>
    </source>
</evidence>
<gene>
    <name evidence="4" type="ORF">dsmv_1455</name>
</gene>
<organism evidence="4 5">
    <name type="scientific">Desulfococcus multivorans DSM 2059</name>
    <dbReference type="NCBI Taxonomy" id="1121405"/>
    <lineage>
        <taxon>Bacteria</taxon>
        <taxon>Pseudomonadati</taxon>
        <taxon>Thermodesulfobacteriota</taxon>
        <taxon>Desulfobacteria</taxon>
        <taxon>Desulfobacterales</taxon>
        <taxon>Desulfococcaceae</taxon>
        <taxon>Desulfococcus</taxon>
    </lineage>
</organism>
<keyword evidence="4" id="KW-0808">Transferase</keyword>
<dbReference type="GO" id="GO:0016740">
    <property type="term" value="F:transferase activity"/>
    <property type="evidence" value="ECO:0007669"/>
    <property type="project" value="UniProtKB-KW"/>
</dbReference>
<dbReference type="InterPro" id="IPR005835">
    <property type="entry name" value="NTP_transferase_dom"/>
</dbReference>
<dbReference type="CDD" id="cd06422">
    <property type="entry name" value="NTP_transferase_like_1"/>
    <property type="match status" value="1"/>
</dbReference>